<dbReference type="Pfam" id="PF00583">
    <property type="entry name" value="Acetyltransf_1"/>
    <property type="match status" value="2"/>
</dbReference>
<dbReference type="PANTHER" id="PTHR43800:SF1">
    <property type="entry name" value="PEPTIDYL-LYSINE N-ACETYLTRANSFERASE YJAB"/>
    <property type="match status" value="1"/>
</dbReference>
<dbReference type="PROSITE" id="PS51186">
    <property type="entry name" value="GNAT"/>
    <property type="match status" value="2"/>
</dbReference>
<organism evidence="4 5">
    <name type="scientific">Paenibacillus marchantiophytorum</name>
    <dbReference type="NCBI Taxonomy" id="1619310"/>
    <lineage>
        <taxon>Bacteria</taxon>
        <taxon>Bacillati</taxon>
        <taxon>Bacillota</taxon>
        <taxon>Bacilli</taxon>
        <taxon>Bacillales</taxon>
        <taxon>Paenibacillaceae</taxon>
        <taxon>Paenibacillus</taxon>
    </lineage>
</organism>
<dbReference type="Proteomes" id="UP000615455">
    <property type="component" value="Unassembled WGS sequence"/>
</dbReference>
<accession>A0ABQ2BQB2</accession>
<evidence type="ECO:0000259" key="3">
    <source>
        <dbReference type="PROSITE" id="PS51186"/>
    </source>
</evidence>
<protein>
    <recommendedName>
        <fullName evidence="3">N-acetyltransferase domain-containing protein</fullName>
    </recommendedName>
</protein>
<feature type="domain" description="N-acetyltransferase" evidence="3">
    <location>
        <begin position="164"/>
        <end position="304"/>
    </location>
</feature>
<proteinExistence type="predicted"/>
<evidence type="ECO:0000256" key="2">
    <source>
        <dbReference type="ARBA" id="ARBA00023315"/>
    </source>
</evidence>
<keyword evidence="5" id="KW-1185">Reference proteome</keyword>
<name>A0ABQ2BQB2_9BACL</name>
<dbReference type="CDD" id="cd04301">
    <property type="entry name" value="NAT_SF"/>
    <property type="match status" value="2"/>
</dbReference>
<keyword evidence="2" id="KW-0012">Acyltransferase</keyword>
<evidence type="ECO:0000313" key="4">
    <source>
        <dbReference type="EMBL" id="GGI45039.1"/>
    </source>
</evidence>
<evidence type="ECO:0000313" key="5">
    <source>
        <dbReference type="Proteomes" id="UP000615455"/>
    </source>
</evidence>
<dbReference type="RefSeq" id="WP_189008447.1">
    <property type="nucleotide sequence ID" value="NZ_BMHE01000003.1"/>
</dbReference>
<feature type="domain" description="N-acetyltransferase" evidence="3">
    <location>
        <begin position="4"/>
        <end position="141"/>
    </location>
</feature>
<evidence type="ECO:0000256" key="1">
    <source>
        <dbReference type="ARBA" id="ARBA00022679"/>
    </source>
</evidence>
<dbReference type="InterPro" id="IPR016181">
    <property type="entry name" value="Acyl_CoA_acyltransferase"/>
</dbReference>
<sequence>MMNVTIRKYDISDAESIVNMINRDEYNLQKGMTIQEFERYLDDPGARSRDHTFVAVSYEQIIGYISLCFVETANGSKVDSFVAIEADWHGKGIGTILIQFILEHLKECAGKENSMLNFVLRVDSRADEMLETALLHDMQKRHVVLLLSNKELTSPNITHLMNGCYISSPTIKDAAAWAAIYNDAFNGKKTAESVVHEFNSSEFNSELYVLACNMKGEPVAFISAKLVGEVGQIPTLAVRRDAQSQGIGTYLLLEIIDRLQMAGAKEVTLSVSSTNTKAINLYEKNGFTPYAKRSYYFKKISAND</sequence>
<keyword evidence="1" id="KW-0808">Transferase</keyword>
<dbReference type="InterPro" id="IPR000182">
    <property type="entry name" value="GNAT_dom"/>
</dbReference>
<dbReference type="EMBL" id="BMHE01000003">
    <property type="protein sequence ID" value="GGI45039.1"/>
    <property type="molecule type" value="Genomic_DNA"/>
</dbReference>
<gene>
    <name evidence="4" type="ORF">GCM10008018_10100</name>
</gene>
<dbReference type="Gene3D" id="3.40.630.30">
    <property type="match status" value="2"/>
</dbReference>
<comment type="caution">
    <text evidence="4">The sequence shown here is derived from an EMBL/GenBank/DDBJ whole genome shotgun (WGS) entry which is preliminary data.</text>
</comment>
<dbReference type="SUPFAM" id="SSF55729">
    <property type="entry name" value="Acyl-CoA N-acyltransferases (Nat)"/>
    <property type="match status" value="2"/>
</dbReference>
<dbReference type="PANTHER" id="PTHR43800">
    <property type="entry name" value="PEPTIDYL-LYSINE N-ACETYLTRANSFERASE YJAB"/>
    <property type="match status" value="1"/>
</dbReference>
<reference evidence="5" key="1">
    <citation type="journal article" date="2019" name="Int. J. Syst. Evol. Microbiol.">
        <title>The Global Catalogue of Microorganisms (GCM) 10K type strain sequencing project: providing services to taxonomists for standard genome sequencing and annotation.</title>
        <authorList>
            <consortium name="The Broad Institute Genomics Platform"/>
            <consortium name="The Broad Institute Genome Sequencing Center for Infectious Disease"/>
            <person name="Wu L."/>
            <person name="Ma J."/>
        </authorList>
    </citation>
    <scope>NUCLEOTIDE SEQUENCE [LARGE SCALE GENOMIC DNA]</scope>
    <source>
        <strain evidence="5">CGMCC 1.15043</strain>
    </source>
</reference>